<comment type="caution">
    <text evidence="1">The sequence shown here is derived from an EMBL/GenBank/DDBJ whole genome shotgun (WGS) entry which is preliminary data.</text>
</comment>
<proteinExistence type="predicted"/>
<evidence type="ECO:0008006" key="3">
    <source>
        <dbReference type="Google" id="ProtNLM"/>
    </source>
</evidence>
<keyword evidence="2" id="KW-1185">Reference proteome</keyword>
<organism evidence="1 2">
    <name type="scientific">Photobacterium indicum</name>
    <dbReference type="NCBI Taxonomy" id="81447"/>
    <lineage>
        <taxon>Bacteria</taxon>
        <taxon>Pseudomonadati</taxon>
        <taxon>Pseudomonadota</taxon>
        <taxon>Gammaproteobacteria</taxon>
        <taxon>Vibrionales</taxon>
        <taxon>Vibrionaceae</taxon>
        <taxon>Photobacterium</taxon>
    </lineage>
</organism>
<dbReference type="AlphaFoldDB" id="A0A2T3L3M5"/>
<gene>
    <name evidence="1" type="ORF">C9J47_21440</name>
</gene>
<dbReference type="RefSeq" id="WP_107255333.1">
    <property type="nucleotide sequence ID" value="NZ_PYOC01000011.1"/>
</dbReference>
<dbReference type="PROSITE" id="PS51257">
    <property type="entry name" value="PROKAR_LIPOPROTEIN"/>
    <property type="match status" value="1"/>
</dbReference>
<evidence type="ECO:0000313" key="1">
    <source>
        <dbReference type="EMBL" id="PSV43822.1"/>
    </source>
</evidence>
<sequence>MNRLQLTASISMLVFGLTACGGGGGGEGDSANNTAVETPNKETVATIPTTPAPVVAEKTMQDIVVDKNYDFSTSYTLPTNIDISQHTDKRAYIGFYTDWSINAAGDNMPNPASQLVLQTTDNGVFNNNLQIGKHQTQLLLVVLFTESQLSTITKLYDITPEQTLNYP</sequence>
<dbReference type="Proteomes" id="UP000241803">
    <property type="component" value="Unassembled WGS sequence"/>
</dbReference>
<accession>A0A2T3L3M5</accession>
<dbReference type="EMBL" id="PYOC01000011">
    <property type="protein sequence ID" value="PSV43822.1"/>
    <property type="molecule type" value="Genomic_DNA"/>
</dbReference>
<evidence type="ECO:0000313" key="2">
    <source>
        <dbReference type="Proteomes" id="UP000241803"/>
    </source>
</evidence>
<name>A0A2T3L3M5_9GAMM</name>
<protein>
    <recommendedName>
        <fullName evidence="3">Lipoprotein</fullName>
    </recommendedName>
</protein>
<reference evidence="1 2" key="1">
    <citation type="submission" date="2018-03" db="EMBL/GenBank/DDBJ databases">
        <title>Whole genome sequencing of Histamine producing bacteria.</title>
        <authorList>
            <person name="Butler K."/>
        </authorList>
    </citation>
    <scope>NUCLEOTIDE SEQUENCE [LARGE SCALE GENOMIC DNA]</scope>
    <source>
        <strain evidence="1 2">ATCC 19614</strain>
    </source>
</reference>